<dbReference type="AlphaFoldDB" id="A0A6A3NI65"/>
<protein>
    <submittedName>
        <fullName evidence="2">Uncharacterized protein</fullName>
    </submittedName>
</protein>
<name>A0A6A3NI65_9STRA</name>
<sequence length="669" mass="75518">MDVILSRAGLSAAQQRNVCFGAVKDEVKQTEAKLADALASLKKLREVVRVARDVHNAQPSLVGLPTSARTAVAQMTQVSKTISPLLEEIRSSLNTFATPRSFDYSTEEEDEEDEEDDELARWRDRTEQRSAFATSSKPLRPFRSFASRERDLAIQEQERQRKMHSALMRRADNFSAVSEISGSDALLTSSGYGMASMRTGSSNGIVGQKRRASSPPHPVDNSFLRPTTLLFPRPIERESIWPRYGEYRLLFNRQRPRSPVPQTEKKIAQVLDGLKLRLSNLPVAEQDGVFYTSIKSAIKVVRLDQVADENLRVQQAVNTACLAVKCLLDRNSRSPDSDDQHNRLEDVRQVLSAVVRAILDTKEKLEASGLRDLLDLAKRVEDTFPASAARFKWCSTQLRKFVTSKYKKPAQISVDDQNKLVSIVAETRDWRNLNDYTASRFREVMAFVMDILDGSYEDWEPREDSRLAELVGIMIVRVGAFRESHIQRSRQLEIHGWAYKMSGSSFTPTLDLVSAPPHKPTLVYAKANKGFCSMADVDEGFEQMSKAQAQTNFEFLTLTAYTFLASTTLTQNQVFLPIHQLKRFNESLQGLQELDINRDPNATLKSYQALEKVLYLMRVVMHRRPEYQGCSTSTVDTLLALFPASKRPTFKYPSTANSMSGSSDESDED</sequence>
<evidence type="ECO:0000256" key="1">
    <source>
        <dbReference type="SAM" id="MobiDB-lite"/>
    </source>
</evidence>
<evidence type="ECO:0000313" key="2">
    <source>
        <dbReference type="EMBL" id="KAE9041275.1"/>
    </source>
</evidence>
<organism evidence="2 3">
    <name type="scientific">Phytophthora rubi</name>
    <dbReference type="NCBI Taxonomy" id="129364"/>
    <lineage>
        <taxon>Eukaryota</taxon>
        <taxon>Sar</taxon>
        <taxon>Stramenopiles</taxon>
        <taxon>Oomycota</taxon>
        <taxon>Peronosporomycetes</taxon>
        <taxon>Peronosporales</taxon>
        <taxon>Peronosporaceae</taxon>
        <taxon>Phytophthora</taxon>
    </lineage>
</organism>
<dbReference type="Proteomes" id="UP000429607">
    <property type="component" value="Unassembled WGS sequence"/>
</dbReference>
<gene>
    <name evidence="2" type="ORF">PR001_g6685</name>
</gene>
<dbReference type="EMBL" id="QXFV01000318">
    <property type="protein sequence ID" value="KAE9041275.1"/>
    <property type="molecule type" value="Genomic_DNA"/>
</dbReference>
<feature type="compositionally biased region" description="Polar residues" evidence="1">
    <location>
        <begin position="652"/>
        <end position="661"/>
    </location>
</feature>
<comment type="caution">
    <text evidence="2">The sequence shown here is derived from an EMBL/GenBank/DDBJ whole genome shotgun (WGS) entry which is preliminary data.</text>
</comment>
<accession>A0A6A3NI65</accession>
<evidence type="ECO:0000313" key="3">
    <source>
        <dbReference type="Proteomes" id="UP000429607"/>
    </source>
</evidence>
<feature type="region of interest" description="Disordered" evidence="1">
    <location>
        <begin position="649"/>
        <end position="669"/>
    </location>
</feature>
<reference evidence="2 3" key="1">
    <citation type="submission" date="2018-09" db="EMBL/GenBank/DDBJ databases">
        <title>Genomic investigation of the strawberry pathogen Phytophthora fragariae indicates pathogenicity is determined by transcriptional variation in three key races.</title>
        <authorList>
            <person name="Adams T.M."/>
            <person name="Armitage A.D."/>
            <person name="Sobczyk M.K."/>
            <person name="Bates H.J."/>
            <person name="Dunwell J.M."/>
            <person name="Nellist C.F."/>
            <person name="Harrison R.J."/>
        </authorList>
    </citation>
    <scope>NUCLEOTIDE SEQUENCE [LARGE SCALE GENOMIC DNA]</scope>
    <source>
        <strain evidence="2 3">SCRP249</strain>
    </source>
</reference>
<proteinExistence type="predicted"/>